<name>A0A0F9ADY0_9ZZZZ</name>
<protein>
    <recommendedName>
        <fullName evidence="2">SprT-like domain-containing protein</fullName>
    </recommendedName>
</protein>
<gene>
    <name evidence="1" type="ORF">LCGC14_2662390</name>
</gene>
<proteinExistence type="predicted"/>
<evidence type="ECO:0000313" key="1">
    <source>
        <dbReference type="EMBL" id="KKK96475.1"/>
    </source>
</evidence>
<dbReference type="AlphaFoldDB" id="A0A0F9ADY0"/>
<accession>A0A0F9ADY0</accession>
<evidence type="ECO:0008006" key="2">
    <source>
        <dbReference type="Google" id="ProtNLM"/>
    </source>
</evidence>
<organism evidence="1">
    <name type="scientific">marine sediment metagenome</name>
    <dbReference type="NCBI Taxonomy" id="412755"/>
    <lineage>
        <taxon>unclassified sequences</taxon>
        <taxon>metagenomes</taxon>
        <taxon>ecological metagenomes</taxon>
    </lineage>
</organism>
<reference evidence="1" key="1">
    <citation type="journal article" date="2015" name="Nature">
        <title>Complex archaea that bridge the gap between prokaryotes and eukaryotes.</title>
        <authorList>
            <person name="Spang A."/>
            <person name="Saw J.H."/>
            <person name="Jorgensen S.L."/>
            <person name="Zaremba-Niedzwiedzka K."/>
            <person name="Martijn J."/>
            <person name="Lind A.E."/>
            <person name="van Eijk R."/>
            <person name="Schleper C."/>
            <person name="Guy L."/>
            <person name="Ettema T.J."/>
        </authorList>
    </citation>
    <scope>NUCLEOTIDE SEQUENCE</scope>
</reference>
<sequence length="129" mass="15492">MARQVPKWAQELVIRVALDELRERLPDVTWSRRKGTTSSGYTLYSTGECPDRRIVLRAGKERRDQKLVLLHELAHWLIPEGQHHSPTYWDKCWDLYYRYGVPIRYALTRERNYRKGAVVAYKRRKEHKP</sequence>
<comment type="caution">
    <text evidence="1">The sequence shown here is derived from an EMBL/GenBank/DDBJ whole genome shotgun (WGS) entry which is preliminary data.</text>
</comment>
<dbReference type="EMBL" id="LAZR01046468">
    <property type="protein sequence ID" value="KKK96475.1"/>
    <property type="molecule type" value="Genomic_DNA"/>
</dbReference>